<evidence type="ECO:0000259" key="8">
    <source>
        <dbReference type="Pfam" id="PF02687"/>
    </source>
</evidence>
<evidence type="ECO:0000256" key="1">
    <source>
        <dbReference type="ARBA" id="ARBA00004651"/>
    </source>
</evidence>
<keyword evidence="11" id="KW-1185">Reference proteome</keyword>
<reference evidence="10 11" key="1">
    <citation type="submission" date="2013-11" db="EMBL/GenBank/DDBJ databases">
        <title>Metagenomic analysis of a methanogenic consortium involved in long chain n-alkane degradation.</title>
        <authorList>
            <person name="Davidova I.A."/>
            <person name="Callaghan A.V."/>
            <person name="Wawrik B."/>
            <person name="Pruitt S."/>
            <person name="Marks C."/>
            <person name="Duncan K.E."/>
            <person name="Suflita J.M."/>
        </authorList>
    </citation>
    <scope>NUCLEOTIDE SEQUENCE [LARGE SCALE GENOMIC DNA]</scope>
    <source>
        <strain evidence="10 11">SPR</strain>
    </source>
</reference>
<comment type="similarity">
    <text evidence="2">Belongs to the ABC-4 integral membrane protein family. LolC/E subfamily.</text>
</comment>
<dbReference type="Pfam" id="PF02687">
    <property type="entry name" value="FtsX"/>
    <property type="match status" value="1"/>
</dbReference>
<feature type="transmembrane region" description="Helical" evidence="7">
    <location>
        <begin position="20"/>
        <end position="39"/>
    </location>
</feature>
<feature type="domain" description="ABC3 transporter permease C-terminal" evidence="8">
    <location>
        <begin position="287"/>
        <end position="409"/>
    </location>
</feature>
<dbReference type="PANTHER" id="PTHR30489">
    <property type="entry name" value="LIPOPROTEIN-RELEASING SYSTEM TRANSMEMBRANE PROTEIN LOLE"/>
    <property type="match status" value="1"/>
</dbReference>
<accession>A0A0D2J7Q2</accession>
<dbReference type="STRING" id="1429043.X474_09660"/>
<comment type="caution">
    <text evidence="10">The sequence shown here is derived from an EMBL/GenBank/DDBJ whole genome shotgun (WGS) entry which is preliminary data.</text>
</comment>
<dbReference type="AlphaFoldDB" id="A0A0D2J7Q2"/>
<evidence type="ECO:0000259" key="9">
    <source>
        <dbReference type="Pfam" id="PF12704"/>
    </source>
</evidence>
<feature type="transmembrane region" description="Helical" evidence="7">
    <location>
        <begin position="327"/>
        <end position="357"/>
    </location>
</feature>
<evidence type="ECO:0000256" key="2">
    <source>
        <dbReference type="ARBA" id="ARBA00005236"/>
    </source>
</evidence>
<protein>
    <submittedName>
        <fullName evidence="10">ABC transporter substrate-binding protein</fullName>
    </submittedName>
</protein>
<dbReference type="GO" id="GO:0044874">
    <property type="term" value="P:lipoprotein localization to outer membrane"/>
    <property type="evidence" value="ECO:0007669"/>
    <property type="project" value="TreeGrafter"/>
</dbReference>
<evidence type="ECO:0000313" key="11">
    <source>
        <dbReference type="Proteomes" id="UP000032233"/>
    </source>
</evidence>
<sequence length="416" mass="44987">MLKILRLAWKNLLRYKRRSLLTGLMIAFGMVAVIVFVGLSGSFKKAVVGQITDSFLSHIQIHKKGYLASIDNLPLDRSLSPKAYENLAGILEKQAGVEAFSPRIKFSAMLSNYTQTTNVRLNGIEPAKESATVPLLTTRLTERSHKDKLLQEGEVLLPESMATGMGVKLGDTIVLVANNKDGSVNGMTFKVAGIVEGLMGPGGRDGYIHLRDAATLLRMKKPEISEIAIRVKSFDKLEKAAASLKGQLAPFKNKEGKPAFELHTWATLTPFYNIVRMINMMNMGIKVILIAVVLISVLNVMMMSVYERVSEIGALAAMGTSPGRIRGLFVAEGFSLGLISSLAGAAIGVGILLVFNVTGLEVEFGRSGMVFILEPSIAPLELAWSFGIVLLVSILASLQPAAKAARLEPVEALRHV</sequence>
<dbReference type="InterPro" id="IPR051447">
    <property type="entry name" value="Lipoprotein-release_system"/>
</dbReference>
<gene>
    <name evidence="10" type="ORF">X474_09660</name>
</gene>
<proteinExistence type="inferred from homology"/>
<evidence type="ECO:0000256" key="4">
    <source>
        <dbReference type="ARBA" id="ARBA00022692"/>
    </source>
</evidence>
<dbReference type="EMBL" id="AZAC01000011">
    <property type="protein sequence ID" value="KIX14239.1"/>
    <property type="molecule type" value="Genomic_DNA"/>
</dbReference>
<dbReference type="RefSeq" id="WP_044348157.1">
    <property type="nucleotide sequence ID" value="NZ_AZAC01000011.1"/>
</dbReference>
<dbReference type="Pfam" id="PF12704">
    <property type="entry name" value="MacB_PCD"/>
    <property type="match status" value="1"/>
</dbReference>
<keyword evidence="4 7" id="KW-0812">Transmembrane</keyword>
<dbReference type="PANTHER" id="PTHR30489:SF0">
    <property type="entry name" value="LIPOPROTEIN-RELEASING SYSTEM TRANSMEMBRANE PROTEIN LOLE"/>
    <property type="match status" value="1"/>
</dbReference>
<name>A0A0D2J7Q2_9BACT</name>
<dbReference type="InterPro" id="IPR003838">
    <property type="entry name" value="ABC3_permease_C"/>
</dbReference>
<dbReference type="InParanoid" id="A0A0D2J7Q2"/>
<evidence type="ECO:0000256" key="7">
    <source>
        <dbReference type="SAM" id="Phobius"/>
    </source>
</evidence>
<feature type="transmembrane region" description="Helical" evidence="7">
    <location>
        <begin position="377"/>
        <end position="398"/>
    </location>
</feature>
<evidence type="ECO:0000256" key="3">
    <source>
        <dbReference type="ARBA" id="ARBA00022475"/>
    </source>
</evidence>
<dbReference type="GO" id="GO:0098797">
    <property type="term" value="C:plasma membrane protein complex"/>
    <property type="evidence" value="ECO:0007669"/>
    <property type="project" value="TreeGrafter"/>
</dbReference>
<dbReference type="Proteomes" id="UP000032233">
    <property type="component" value="Unassembled WGS sequence"/>
</dbReference>
<dbReference type="InterPro" id="IPR025857">
    <property type="entry name" value="MacB_PCD"/>
</dbReference>
<evidence type="ECO:0000256" key="5">
    <source>
        <dbReference type="ARBA" id="ARBA00022989"/>
    </source>
</evidence>
<comment type="subcellular location">
    <subcellularLocation>
        <location evidence="1">Cell membrane</location>
        <topology evidence="1">Multi-pass membrane protein</topology>
    </subcellularLocation>
</comment>
<organism evidence="10 11">
    <name type="scientific">Dethiosulfatarculus sandiegensis</name>
    <dbReference type="NCBI Taxonomy" id="1429043"/>
    <lineage>
        <taxon>Bacteria</taxon>
        <taxon>Pseudomonadati</taxon>
        <taxon>Thermodesulfobacteriota</taxon>
        <taxon>Desulfarculia</taxon>
        <taxon>Desulfarculales</taxon>
        <taxon>Desulfarculaceae</taxon>
        <taxon>Dethiosulfatarculus</taxon>
    </lineage>
</organism>
<dbReference type="PATRIC" id="fig|1429043.3.peg.2047"/>
<evidence type="ECO:0000256" key="6">
    <source>
        <dbReference type="ARBA" id="ARBA00023136"/>
    </source>
</evidence>
<feature type="transmembrane region" description="Helical" evidence="7">
    <location>
        <begin position="283"/>
        <end position="306"/>
    </location>
</feature>
<keyword evidence="6 7" id="KW-0472">Membrane</keyword>
<keyword evidence="5 7" id="KW-1133">Transmembrane helix</keyword>
<evidence type="ECO:0000313" key="10">
    <source>
        <dbReference type="EMBL" id="KIX14239.1"/>
    </source>
</evidence>
<feature type="domain" description="MacB-like periplasmic core" evidence="9">
    <location>
        <begin position="19"/>
        <end position="245"/>
    </location>
</feature>
<keyword evidence="3" id="KW-1003">Cell membrane</keyword>
<dbReference type="OrthoDB" id="9809768at2"/>